<sequence>MPAQNLSYGPPDIVPATTGGAVIDQPPGQIAATVKRLQFSVARRGTELKSELLPRLDSLPARREPVFRASAPNTSNQFYGKMTRMVTNVEAALMQVVGAPPERECLHCRRSNGIFHQRIRVPGNGKSTRCDLSRETPPPSAFAHTDDALLLALTNENPPPHLDDDDSVTVDPPTSQAPNTDPSTSQTPAPSTQEQLMAL</sequence>
<dbReference type="EMBL" id="CDHK01000001">
    <property type="protein sequence ID" value="CEJ55133.1"/>
    <property type="molecule type" value="Genomic_DNA"/>
</dbReference>
<reference evidence="3" key="1">
    <citation type="journal article" date="2015" name="Genome Announc.">
        <title>Draft genome sequence of the fungus Penicillium brasilianum MG11.</title>
        <authorList>
            <person name="Horn F."/>
            <person name="Linde J."/>
            <person name="Mattern D.J."/>
            <person name="Walther G."/>
            <person name="Guthke R."/>
            <person name="Brakhage A.A."/>
            <person name="Valiante V."/>
        </authorList>
    </citation>
    <scope>NUCLEOTIDE SEQUENCE [LARGE SCALE GENOMIC DNA]</scope>
    <source>
        <strain evidence="3">MG11</strain>
    </source>
</reference>
<organism evidence="2 3">
    <name type="scientific">Penicillium brasilianum</name>
    <dbReference type="NCBI Taxonomy" id="104259"/>
    <lineage>
        <taxon>Eukaryota</taxon>
        <taxon>Fungi</taxon>
        <taxon>Dikarya</taxon>
        <taxon>Ascomycota</taxon>
        <taxon>Pezizomycotina</taxon>
        <taxon>Eurotiomycetes</taxon>
        <taxon>Eurotiomycetidae</taxon>
        <taxon>Eurotiales</taxon>
        <taxon>Aspergillaceae</taxon>
        <taxon>Penicillium</taxon>
    </lineage>
</organism>
<keyword evidence="3" id="KW-1185">Reference proteome</keyword>
<dbReference type="OrthoDB" id="4365346at2759"/>
<protein>
    <submittedName>
        <fullName evidence="2">Uncharacterized protein</fullName>
    </submittedName>
</protein>
<evidence type="ECO:0000313" key="2">
    <source>
        <dbReference type="EMBL" id="CEJ55133.1"/>
    </source>
</evidence>
<feature type="compositionally biased region" description="Polar residues" evidence="1">
    <location>
        <begin position="176"/>
        <end position="199"/>
    </location>
</feature>
<feature type="region of interest" description="Disordered" evidence="1">
    <location>
        <begin position="120"/>
        <end position="141"/>
    </location>
</feature>
<name>A0A0F7TJD6_PENBI</name>
<proteinExistence type="predicted"/>
<dbReference type="STRING" id="104259.A0A0F7TJD6"/>
<evidence type="ECO:0000313" key="3">
    <source>
        <dbReference type="Proteomes" id="UP000042958"/>
    </source>
</evidence>
<accession>A0A0F7TJD6</accession>
<gene>
    <name evidence="2" type="ORF">PMG11_01408</name>
</gene>
<evidence type="ECO:0000256" key="1">
    <source>
        <dbReference type="SAM" id="MobiDB-lite"/>
    </source>
</evidence>
<dbReference type="Proteomes" id="UP000042958">
    <property type="component" value="Unassembled WGS sequence"/>
</dbReference>
<dbReference type="AlphaFoldDB" id="A0A0F7TJD6"/>
<feature type="region of interest" description="Disordered" evidence="1">
    <location>
        <begin position="154"/>
        <end position="199"/>
    </location>
</feature>